<evidence type="ECO:0000313" key="8">
    <source>
        <dbReference type="Proteomes" id="UP000001357"/>
    </source>
</evidence>
<dbReference type="RefSeq" id="XP_001749741.1">
    <property type="nucleotide sequence ID" value="XM_001749689.1"/>
</dbReference>
<evidence type="ECO:0000256" key="5">
    <source>
        <dbReference type="SAM" id="SignalP"/>
    </source>
</evidence>
<dbReference type="InterPro" id="IPR016024">
    <property type="entry name" value="ARM-type_fold"/>
</dbReference>
<dbReference type="GO" id="GO:0005634">
    <property type="term" value="C:nucleus"/>
    <property type="evidence" value="ECO:0000318"/>
    <property type="project" value="GO_Central"/>
</dbReference>
<keyword evidence="3" id="KW-0833">Ubl conjugation pathway</keyword>
<sequence>MARIARSLSLFLSLLHFFFIVSDSERDDDDDTTLGVKAVVAFTSTPTPSTVIMASSQVLDLLTKSDGIGSHCAALSPDIPSEALLNFLPLGMRVAQMDNLDKDYRYMALNDLISLLSANVLTMDERLQRRMLKQVLKLLSDTNGEVQNLAVKCLGELIPSLLSPLVVETASALMNQFLQGDDQTRDINGLGLKTLIIQVPSGTSTTQQVVAAIVPHLLGCTTSCAGSSNIPPWCKLSGRGILQENDNMVLDALDLLIEITRRRGIEAQPHHNTMTEVLMQTLKHQRSFVQKKFDGIVTDILTHLKPMKRGQPAAQIYISTLNVLSRHSALRLGAYMTELSQVLFDQAQAEEMDELVEACLQTLEGLARNAPTAFSAFAQRESKLEQHHPRCSGCAFPATSLTAVFRNGVALPFDPASVALCVEMVQHDPNYSYDDEDDDDDAMGEDEDDEFGDDDEDYSDDEDASWKIRRAAAKCLGACITTRPDMLMDLCTTLLDPLTTCFREREENVRMDIFATFELLLKQVQLSSQDSSDASAMAVEDSPSQALIRATLPKVLRTLQKQYKAKNPKVREAMLQLLTAVTETLQDAFANAFGTCLQIIEFMFTDESNTTNVKHLALTFLARMLKTHQASASEDHIGSIVEILSKAIKDTFYKITAQAIGVAGVLLPVLRSNTGVPCGDAVKSAVRQLVEDVFALLRDSSSDLEVRQRSLRVGGEIIARFGDIITDMVPELLDVIMSRIDNDITRVEAADAIATIAQSSLNIDLEHILVPALDTFCSDLKKKGRRLAVAALTTINVLLKTYGSRLPDDTVVALITEAKTLLRGQDLQILALTLTMVRLSAESKPQIFGMLLNEIPLYQLCQELLLSGTLQGNALKATAALFGSAAASGVAGTEKMTLAAQLVQPVAQPTGAPNADGLYFPKQALTNVGVVIAGMVAHDSNEGVGIVQRFVEDLKGDNASLKLVALSAIAQIGFKQDLMPLGDVHEHIIRLFESDNDQLRAAAAATLGNMACGNLSAYLPIILAQIETHTALQYLFLRSFKTIITDKTSSAEGCEALRPHIATILSVLQAYAANTEESNRSLVADCLGKLALVDAARLLGLIVSMASHEEAFVRATALHAVRTFVGVADAVGESVLKQHLQAFFGHIGDSENLVRRAGIMAFNATLQRKPYLVLEQLDGLLQLVYAETNCRQELIREVQMGPFKHRIDDGLDTRKAAFECLFTVLDVFAERISVTAFFNHVLVGLDDHDDIKMLMYLMVARLTSKFPLEMLQQLDNFADALAATIKTEMKKSTQQELEKNMDLKRGALRAVNALNKLPGSDKNDKFVSLVSFVKESDLQGEWEAIQSQHLTQGASTAMDIGL</sequence>
<comment type="similarity">
    <text evidence="1">Belongs to the CAND family.</text>
</comment>
<protein>
    <recommendedName>
        <fullName evidence="6">TATA-binding protein interacting (TIP20) domain-containing protein</fullName>
    </recommendedName>
</protein>
<feature type="region of interest" description="Disordered" evidence="4">
    <location>
        <begin position="430"/>
        <end position="461"/>
    </location>
</feature>
<dbReference type="SUPFAM" id="SSF48371">
    <property type="entry name" value="ARM repeat"/>
    <property type="match status" value="1"/>
</dbReference>
<dbReference type="GO" id="GO:0016567">
    <property type="term" value="P:protein ubiquitination"/>
    <property type="evidence" value="ECO:0000318"/>
    <property type="project" value="GO_Central"/>
</dbReference>
<evidence type="ECO:0000256" key="1">
    <source>
        <dbReference type="ARBA" id="ARBA00007657"/>
    </source>
</evidence>
<keyword evidence="8" id="KW-1185">Reference proteome</keyword>
<accession>A9VAJ1</accession>
<dbReference type="OMA" id="AYIPHFQ"/>
<dbReference type="GO" id="GO:0010265">
    <property type="term" value="P:SCF complex assembly"/>
    <property type="evidence" value="ECO:0000318"/>
    <property type="project" value="GO_Central"/>
</dbReference>
<keyword evidence="2" id="KW-0677">Repeat</keyword>
<dbReference type="PANTHER" id="PTHR12696">
    <property type="entry name" value="TIP120"/>
    <property type="match status" value="1"/>
</dbReference>
<dbReference type="KEGG" id="mbr:MONBRDRAFT_34257"/>
<dbReference type="eggNOG" id="KOG1824">
    <property type="taxonomic scope" value="Eukaryota"/>
</dbReference>
<evidence type="ECO:0000259" key="6">
    <source>
        <dbReference type="Pfam" id="PF08623"/>
    </source>
</evidence>
<evidence type="ECO:0000256" key="4">
    <source>
        <dbReference type="SAM" id="MobiDB-lite"/>
    </source>
</evidence>
<dbReference type="InterPro" id="IPR013932">
    <property type="entry name" value="TATA-bd_TIP120"/>
</dbReference>
<dbReference type="Pfam" id="PF08623">
    <property type="entry name" value="TIP120"/>
    <property type="match status" value="1"/>
</dbReference>
<feature type="signal peptide" evidence="5">
    <location>
        <begin position="1"/>
        <end position="24"/>
    </location>
</feature>
<dbReference type="Proteomes" id="UP000001357">
    <property type="component" value="Unassembled WGS sequence"/>
</dbReference>
<evidence type="ECO:0000256" key="3">
    <source>
        <dbReference type="ARBA" id="ARBA00022786"/>
    </source>
</evidence>
<dbReference type="Pfam" id="PF25782">
    <property type="entry name" value="TPR_CAND1"/>
    <property type="match status" value="1"/>
</dbReference>
<feature type="domain" description="TATA-binding protein interacting (TIP20)" evidence="6">
    <location>
        <begin position="1172"/>
        <end position="1333"/>
    </location>
</feature>
<dbReference type="GeneID" id="5894906"/>
<dbReference type="Gene3D" id="1.25.10.10">
    <property type="entry name" value="Leucine-rich Repeat Variant"/>
    <property type="match status" value="1"/>
</dbReference>
<feature type="chain" id="PRO_5002743032" description="TATA-binding protein interacting (TIP20) domain-containing protein" evidence="5">
    <location>
        <begin position="25"/>
        <end position="1362"/>
    </location>
</feature>
<dbReference type="STRING" id="81824.A9VAJ1"/>
<dbReference type="EMBL" id="CH991573">
    <property type="protein sequence ID" value="EDQ85550.1"/>
    <property type="molecule type" value="Genomic_DNA"/>
</dbReference>
<organism evidence="7 8">
    <name type="scientific">Monosiga brevicollis</name>
    <name type="common">Choanoflagellate</name>
    <dbReference type="NCBI Taxonomy" id="81824"/>
    <lineage>
        <taxon>Eukaryota</taxon>
        <taxon>Choanoflagellata</taxon>
        <taxon>Craspedida</taxon>
        <taxon>Salpingoecidae</taxon>
        <taxon>Monosiga</taxon>
    </lineage>
</organism>
<feature type="compositionally biased region" description="Acidic residues" evidence="4">
    <location>
        <begin position="433"/>
        <end position="461"/>
    </location>
</feature>
<proteinExistence type="inferred from homology"/>
<dbReference type="InterPro" id="IPR039852">
    <property type="entry name" value="CAND1/CAND2"/>
</dbReference>
<dbReference type="FunCoup" id="A9VAJ1">
    <property type="interactions" value="1869"/>
</dbReference>
<dbReference type="InParanoid" id="A9VAJ1"/>
<evidence type="ECO:0000256" key="2">
    <source>
        <dbReference type="ARBA" id="ARBA00022737"/>
    </source>
</evidence>
<keyword evidence="5" id="KW-0732">Signal</keyword>
<reference evidence="7 8" key="1">
    <citation type="journal article" date="2008" name="Nature">
        <title>The genome of the choanoflagellate Monosiga brevicollis and the origin of metazoans.</title>
        <authorList>
            <consortium name="JGI Sequencing"/>
            <person name="King N."/>
            <person name="Westbrook M.J."/>
            <person name="Young S.L."/>
            <person name="Kuo A."/>
            <person name="Abedin M."/>
            <person name="Chapman J."/>
            <person name="Fairclough S."/>
            <person name="Hellsten U."/>
            <person name="Isogai Y."/>
            <person name="Letunic I."/>
            <person name="Marr M."/>
            <person name="Pincus D."/>
            <person name="Putnam N."/>
            <person name="Rokas A."/>
            <person name="Wright K.J."/>
            <person name="Zuzow R."/>
            <person name="Dirks W."/>
            <person name="Good M."/>
            <person name="Goodstein D."/>
            <person name="Lemons D."/>
            <person name="Li W."/>
            <person name="Lyons J.B."/>
            <person name="Morris A."/>
            <person name="Nichols S."/>
            <person name="Richter D.J."/>
            <person name="Salamov A."/>
            <person name="Bork P."/>
            <person name="Lim W.A."/>
            <person name="Manning G."/>
            <person name="Miller W.T."/>
            <person name="McGinnis W."/>
            <person name="Shapiro H."/>
            <person name="Tjian R."/>
            <person name="Grigoriev I.V."/>
            <person name="Rokhsar D."/>
        </authorList>
    </citation>
    <scope>NUCLEOTIDE SEQUENCE [LARGE SCALE GENOMIC DNA]</scope>
    <source>
        <strain evidence="8">MX1 / ATCC 50154</strain>
    </source>
</reference>
<evidence type="ECO:0000313" key="7">
    <source>
        <dbReference type="EMBL" id="EDQ85550.1"/>
    </source>
</evidence>
<dbReference type="InterPro" id="IPR011989">
    <property type="entry name" value="ARM-like"/>
</dbReference>
<name>A9VAJ1_MONBE</name>
<gene>
    <name evidence="7" type="ORF">MONBRDRAFT_34257</name>
</gene>